<comment type="caution">
    <text evidence="1">The sequence shown here is derived from an EMBL/GenBank/DDBJ whole genome shotgun (WGS) entry which is preliminary data.</text>
</comment>
<name>A0ACC0NV24_RHOML</name>
<gene>
    <name evidence="1" type="ORF">RHMOL_Rhmol05G0253400</name>
</gene>
<protein>
    <submittedName>
        <fullName evidence="1">Uncharacterized protein</fullName>
    </submittedName>
</protein>
<dbReference type="Proteomes" id="UP001062846">
    <property type="component" value="Chromosome 5"/>
</dbReference>
<organism evidence="1 2">
    <name type="scientific">Rhododendron molle</name>
    <name type="common">Chinese azalea</name>
    <name type="synonym">Azalea mollis</name>
    <dbReference type="NCBI Taxonomy" id="49168"/>
    <lineage>
        <taxon>Eukaryota</taxon>
        <taxon>Viridiplantae</taxon>
        <taxon>Streptophyta</taxon>
        <taxon>Embryophyta</taxon>
        <taxon>Tracheophyta</taxon>
        <taxon>Spermatophyta</taxon>
        <taxon>Magnoliopsida</taxon>
        <taxon>eudicotyledons</taxon>
        <taxon>Gunneridae</taxon>
        <taxon>Pentapetalae</taxon>
        <taxon>asterids</taxon>
        <taxon>Ericales</taxon>
        <taxon>Ericaceae</taxon>
        <taxon>Ericoideae</taxon>
        <taxon>Rhodoreae</taxon>
        <taxon>Rhododendron</taxon>
    </lineage>
</organism>
<proteinExistence type="predicted"/>
<evidence type="ECO:0000313" key="2">
    <source>
        <dbReference type="Proteomes" id="UP001062846"/>
    </source>
</evidence>
<keyword evidence="2" id="KW-1185">Reference proteome</keyword>
<dbReference type="EMBL" id="CM046392">
    <property type="protein sequence ID" value="KAI8556438.1"/>
    <property type="molecule type" value="Genomic_DNA"/>
</dbReference>
<reference evidence="1" key="1">
    <citation type="submission" date="2022-02" db="EMBL/GenBank/DDBJ databases">
        <title>Plant Genome Project.</title>
        <authorList>
            <person name="Zhang R.-G."/>
        </authorList>
    </citation>
    <scope>NUCLEOTIDE SEQUENCE</scope>
    <source>
        <strain evidence="1">AT1</strain>
    </source>
</reference>
<evidence type="ECO:0000313" key="1">
    <source>
        <dbReference type="EMBL" id="KAI8556438.1"/>
    </source>
</evidence>
<accession>A0ACC0NV24</accession>
<sequence>MYSTSPGEARFFSLAWLASRISRAGLSLSLSTAASSSGDKSEIGAGLWAFSVVGFPVGGLPIAGGADQSPVSRGRKSGNG</sequence>